<evidence type="ECO:0000313" key="3">
    <source>
        <dbReference type="EMBL" id="SNS83091.1"/>
    </source>
</evidence>
<dbReference type="SUPFAM" id="SSF56349">
    <property type="entry name" value="DNA breaking-rejoining enzymes"/>
    <property type="match status" value="1"/>
</dbReference>
<dbReference type="OrthoDB" id="3773913at2"/>
<dbReference type="PANTHER" id="PTHR30349:SF64">
    <property type="entry name" value="PROPHAGE INTEGRASE INTD-RELATED"/>
    <property type="match status" value="1"/>
</dbReference>
<dbReference type="Proteomes" id="UP000198420">
    <property type="component" value="Unassembled WGS sequence"/>
</dbReference>
<dbReference type="Gene3D" id="1.10.443.10">
    <property type="entry name" value="Intergrase catalytic core"/>
    <property type="match status" value="1"/>
</dbReference>
<dbReference type="GO" id="GO:0003677">
    <property type="term" value="F:DNA binding"/>
    <property type="evidence" value="ECO:0007669"/>
    <property type="project" value="InterPro"/>
</dbReference>
<dbReference type="AlphaFoldDB" id="A0A239HPF8"/>
<dbReference type="GO" id="GO:0006310">
    <property type="term" value="P:DNA recombination"/>
    <property type="evidence" value="ECO:0007669"/>
    <property type="project" value="UniProtKB-KW"/>
</dbReference>
<accession>A0A239HPF8</accession>
<proteinExistence type="predicted"/>
<name>A0A239HPF8_9ACTN</name>
<dbReference type="InterPro" id="IPR002104">
    <property type="entry name" value="Integrase_catalytic"/>
</dbReference>
<keyword evidence="1" id="KW-0233">DNA recombination</keyword>
<evidence type="ECO:0000259" key="2">
    <source>
        <dbReference type="PROSITE" id="PS51898"/>
    </source>
</evidence>
<reference evidence="4" key="1">
    <citation type="submission" date="2017-06" db="EMBL/GenBank/DDBJ databases">
        <authorList>
            <person name="Varghese N."/>
            <person name="Submissions S."/>
        </authorList>
    </citation>
    <scope>NUCLEOTIDE SEQUENCE [LARGE SCALE GENOMIC DNA]</scope>
    <source>
        <strain evidence="4">DSM 44485</strain>
    </source>
</reference>
<keyword evidence="4" id="KW-1185">Reference proteome</keyword>
<dbReference type="PANTHER" id="PTHR30349">
    <property type="entry name" value="PHAGE INTEGRASE-RELATED"/>
    <property type="match status" value="1"/>
</dbReference>
<dbReference type="RefSeq" id="WP_089317052.1">
    <property type="nucleotide sequence ID" value="NZ_FZNP01000033.1"/>
</dbReference>
<dbReference type="EMBL" id="FZNP01000033">
    <property type="protein sequence ID" value="SNS83091.1"/>
    <property type="molecule type" value="Genomic_DNA"/>
</dbReference>
<dbReference type="PROSITE" id="PS51898">
    <property type="entry name" value="TYR_RECOMBINASE"/>
    <property type="match status" value="1"/>
</dbReference>
<dbReference type="InterPro" id="IPR011010">
    <property type="entry name" value="DNA_brk_join_enz"/>
</dbReference>
<organism evidence="3 4">
    <name type="scientific">Actinomadura mexicana</name>
    <dbReference type="NCBI Taxonomy" id="134959"/>
    <lineage>
        <taxon>Bacteria</taxon>
        <taxon>Bacillati</taxon>
        <taxon>Actinomycetota</taxon>
        <taxon>Actinomycetes</taxon>
        <taxon>Streptosporangiales</taxon>
        <taxon>Thermomonosporaceae</taxon>
        <taxon>Actinomadura</taxon>
    </lineage>
</organism>
<dbReference type="InterPro" id="IPR013762">
    <property type="entry name" value="Integrase-like_cat_sf"/>
</dbReference>
<dbReference type="InterPro" id="IPR050090">
    <property type="entry name" value="Tyrosine_recombinase_XerCD"/>
</dbReference>
<protein>
    <submittedName>
        <fullName evidence="3">Site-specific recombinase XerD</fullName>
    </submittedName>
</protein>
<dbReference type="GO" id="GO:0015074">
    <property type="term" value="P:DNA integration"/>
    <property type="evidence" value="ECO:0007669"/>
    <property type="project" value="InterPro"/>
</dbReference>
<feature type="domain" description="Tyr recombinase" evidence="2">
    <location>
        <begin position="233"/>
        <end position="459"/>
    </location>
</feature>
<gene>
    <name evidence="3" type="ORF">SAMN06265355_13320</name>
</gene>
<sequence>MENITYDVRIYKMEVYKGKKVTTYTVRWKTGREQWKEPFRKRPQAVSFESELRAAANKGEAFDVTTGRPVAWGRAAADMSWYDFCVSYVDMKWKSASGKHRANTAWALVTVMPAMLASDKGKPADKKIRTALRRWAFNTKNRADCPEDAAQILKWLARNTKPVSALADPKVMRAVLDRAATLLDGSLAAPSTVQRNRAILHNACEYALELNMLARNPVKVIKWKAPKASSEIDRRSVVNHGQARRLLQAVQEQQPSGPRLAAFFAVLYYAGLRPEEAVNLHRENVTLPQLVWDEQTENWQEPADGWGELRFCTASPEVGAEWTDDGARREVRRLKGRGEGEWRRVPVAPPLTRMLRRHLNTVGAGPGGRVFCGVRGGELATVTYRRVWDRARLAALSDAEYASPLAKRPYDLRHACVSTWLNGGVPATQVAEWAGHSVEVLLRVYAKCVDGQHQIAKRRIEAALKEV</sequence>
<evidence type="ECO:0000256" key="1">
    <source>
        <dbReference type="ARBA" id="ARBA00023172"/>
    </source>
</evidence>
<evidence type="ECO:0000313" key="4">
    <source>
        <dbReference type="Proteomes" id="UP000198420"/>
    </source>
</evidence>